<gene>
    <name evidence="2" type="ORF">PLOB_00039221</name>
</gene>
<dbReference type="InterPro" id="IPR011010">
    <property type="entry name" value="DNA_brk_join_enz"/>
</dbReference>
<dbReference type="Gene3D" id="1.10.443.10">
    <property type="entry name" value="Intergrase catalytic core"/>
    <property type="match status" value="1"/>
</dbReference>
<protein>
    <submittedName>
        <fullName evidence="2">Uncharacterized protein</fullName>
    </submittedName>
</protein>
<evidence type="ECO:0000313" key="3">
    <source>
        <dbReference type="Proteomes" id="UP001159405"/>
    </source>
</evidence>
<comment type="caution">
    <text evidence="2">The sequence shown here is derived from an EMBL/GenBank/DDBJ whole genome shotgun (WGS) entry which is preliminary data.</text>
</comment>
<name>A0ABN8MXU5_9CNID</name>
<sequence>MGVNTISNMMKTTVAGTSLEESLKKFTNHSARKTTVSKLKKANVERSDIVKVTGHQSVQSLDDYDEADEEEQRRLSSAISKRNYENPMPVPHTLAGPSMTATKENQFPPSLSGFQAQNFSVNPTMMRSQEQTMINTFNNCQVSFIIGRSKRVPEISKRQPSSCKRRAFIIEDDSD</sequence>
<organism evidence="2 3">
    <name type="scientific">Porites lobata</name>
    <dbReference type="NCBI Taxonomy" id="104759"/>
    <lineage>
        <taxon>Eukaryota</taxon>
        <taxon>Metazoa</taxon>
        <taxon>Cnidaria</taxon>
        <taxon>Anthozoa</taxon>
        <taxon>Hexacorallia</taxon>
        <taxon>Scleractinia</taxon>
        <taxon>Fungiina</taxon>
        <taxon>Poritidae</taxon>
        <taxon>Porites</taxon>
    </lineage>
</organism>
<keyword evidence="3" id="KW-1185">Reference proteome</keyword>
<dbReference type="SUPFAM" id="SSF56349">
    <property type="entry name" value="DNA breaking-rejoining enzymes"/>
    <property type="match status" value="1"/>
</dbReference>
<reference evidence="2 3" key="1">
    <citation type="submission" date="2022-05" db="EMBL/GenBank/DDBJ databases">
        <authorList>
            <consortium name="Genoscope - CEA"/>
            <person name="William W."/>
        </authorList>
    </citation>
    <scope>NUCLEOTIDE SEQUENCE [LARGE SCALE GENOMIC DNA]</scope>
</reference>
<dbReference type="EMBL" id="CALNXK010000006">
    <property type="protein sequence ID" value="CAH3038441.1"/>
    <property type="molecule type" value="Genomic_DNA"/>
</dbReference>
<dbReference type="InterPro" id="IPR013762">
    <property type="entry name" value="Integrase-like_cat_sf"/>
</dbReference>
<proteinExistence type="predicted"/>
<evidence type="ECO:0000313" key="2">
    <source>
        <dbReference type="EMBL" id="CAH3038441.1"/>
    </source>
</evidence>
<keyword evidence="1" id="KW-0233">DNA recombination</keyword>
<dbReference type="Proteomes" id="UP001159405">
    <property type="component" value="Unassembled WGS sequence"/>
</dbReference>
<evidence type="ECO:0000256" key="1">
    <source>
        <dbReference type="ARBA" id="ARBA00023172"/>
    </source>
</evidence>
<accession>A0ABN8MXU5</accession>